<keyword evidence="3" id="KW-1185">Reference proteome</keyword>
<feature type="compositionally biased region" description="Basic residues" evidence="1">
    <location>
        <begin position="20"/>
        <end position="36"/>
    </location>
</feature>
<comment type="caution">
    <text evidence="2">The sequence shown here is derived from an EMBL/GenBank/DDBJ whole genome shotgun (WGS) entry which is preliminary data.</text>
</comment>
<dbReference type="Pfam" id="PF14236">
    <property type="entry name" value="DruA"/>
    <property type="match status" value="1"/>
</dbReference>
<feature type="region of interest" description="Disordered" evidence="1">
    <location>
        <begin position="20"/>
        <end position="41"/>
    </location>
</feature>
<dbReference type="InterPro" id="IPR025639">
    <property type="entry name" value="DruA"/>
</dbReference>
<dbReference type="AlphaFoldDB" id="A0A9X0WAV8"/>
<feature type="region of interest" description="Disordered" evidence="1">
    <location>
        <begin position="126"/>
        <end position="148"/>
    </location>
</feature>
<sequence length="359" mass="40423">MPTALTHDLQSLTPVRPAGKAKKVFAKAGRSRRRRRETIEPESFCRPDAPCMHDQDRTTWWQGDREITPEDLAYIRAFTARFPGLARSELTATLCEHLDWLTPAGRPKIDACTKLLTRLEAAGQLRRPALRQEKSHPGPRVRAALATSPLPDPLPDPLPTLAGPLCALGGVRLRLAREARDEQRCNDALARHHPLGYKQPFGYWARYLIESAEHWLGCVLLSGAAKALSARERWIGWSDRQRLANLPWVLNNSRFLLFPGVMVPNLASHVLGQLARQVGDDWQARWGYRPLLLETFVDPRQYRGSCYRGAGWELLGRTSGAGLVRPGKHYHTHPKLLFAKPLQADFRARLCSSSLRGQP</sequence>
<reference evidence="2 3" key="1">
    <citation type="journal article" date="2020" name="Microorganisms">
        <title>Osmotic Adaptation and Compatible Solute Biosynthesis of Phototrophic Bacteria as Revealed from Genome Analyses.</title>
        <authorList>
            <person name="Imhoff J.F."/>
            <person name="Rahn T."/>
            <person name="Kunzel S."/>
            <person name="Keller A."/>
            <person name="Neulinger S.C."/>
        </authorList>
    </citation>
    <scope>NUCLEOTIDE SEQUENCE [LARGE SCALE GENOMIC DNA]</scope>
    <source>
        <strain evidence="2 3">DSM 25653</strain>
    </source>
</reference>
<gene>
    <name evidence="2" type="ORF">CKO42_17315</name>
</gene>
<organism evidence="2 3">
    <name type="scientific">Lamprobacter modestohalophilus</name>
    <dbReference type="NCBI Taxonomy" id="1064514"/>
    <lineage>
        <taxon>Bacteria</taxon>
        <taxon>Pseudomonadati</taxon>
        <taxon>Pseudomonadota</taxon>
        <taxon>Gammaproteobacteria</taxon>
        <taxon>Chromatiales</taxon>
        <taxon>Chromatiaceae</taxon>
        <taxon>Lamprobacter</taxon>
    </lineage>
</organism>
<evidence type="ECO:0008006" key="4">
    <source>
        <dbReference type="Google" id="ProtNLM"/>
    </source>
</evidence>
<dbReference type="EMBL" id="NRRY01000033">
    <property type="protein sequence ID" value="MBK1620168.1"/>
    <property type="molecule type" value="Genomic_DNA"/>
</dbReference>
<accession>A0A9X0WAV8</accession>
<evidence type="ECO:0000313" key="3">
    <source>
        <dbReference type="Proteomes" id="UP001138768"/>
    </source>
</evidence>
<name>A0A9X0WAV8_9GAMM</name>
<protein>
    <recommendedName>
        <fullName evidence="4">DUF4338 domain-containing protein</fullName>
    </recommendedName>
</protein>
<proteinExistence type="predicted"/>
<dbReference type="Proteomes" id="UP001138768">
    <property type="component" value="Unassembled WGS sequence"/>
</dbReference>
<evidence type="ECO:0000313" key="2">
    <source>
        <dbReference type="EMBL" id="MBK1620168.1"/>
    </source>
</evidence>
<evidence type="ECO:0000256" key="1">
    <source>
        <dbReference type="SAM" id="MobiDB-lite"/>
    </source>
</evidence>